<evidence type="ECO:0000256" key="1">
    <source>
        <dbReference type="ARBA" id="ARBA00022737"/>
    </source>
</evidence>
<keyword evidence="2" id="KW-0479">Metal-binding</keyword>
<dbReference type="SMART" id="SM00355">
    <property type="entry name" value="ZnF_C2H2"/>
    <property type="match status" value="3"/>
</dbReference>
<feature type="compositionally biased region" description="Pro residues" evidence="3">
    <location>
        <begin position="1325"/>
        <end position="1338"/>
    </location>
</feature>
<dbReference type="SUPFAM" id="SSF57903">
    <property type="entry name" value="FYVE/PHD zinc finger"/>
    <property type="match status" value="1"/>
</dbReference>
<keyword evidence="2" id="KW-0863">Zinc-finger</keyword>
<dbReference type="GO" id="GO:0008270">
    <property type="term" value="F:zinc ion binding"/>
    <property type="evidence" value="ECO:0007669"/>
    <property type="project" value="UniProtKB-KW"/>
</dbReference>
<dbReference type="PANTHER" id="PTHR10039:SF14">
    <property type="entry name" value="NACHT DOMAIN-CONTAINING PROTEIN"/>
    <property type="match status" value="1"/>
</dbReference>
<gene>
    <name evidence="5" type="primary">HET-E1_21</name>
    <name evidence="5" type="ORF">LSUE1_G006221</name>
</gene>
<proteinExistence type="predicted"/>
<evidence type="ECO:0000313" key="5">
    <source>
        <dbReference type="EMBL" id="TVY65596.1"/>
    </source>
</evidence>
<accession>A0A8T9C0L3</accession>
<feature type="compositionally biased region" description="Basic and acidic residues" evidence="3">
    <location>
        <begin position="909"/>
        <end position="925"/>
    </location>
</feature>
<dbReference type="PROSITE" id="PS00028">
    <property type="entry name" value="ZINC_FINGER_C2H2_1"/>
    <property type="match status" value="1"/>
</dbReference>
<dbReference type="InterPro" id="IPR013087">
    <property type="entry name" value="Znf_C2H2_type"/>
</dbReference>
<dbReference type="PROSITE" id="PS50157">
    <property type="entry name" value="ZINC_FINGER_C2H2_2"/>
    <property type="match status" value="1"/>
</dbReference>
<reference evidence="5 6" key="1">
    <citation type="submission" date="2018-05" db="EMBL/GenBank/DDBJ databases">
        <title>Genome sequencing and assembly of the regulated plant pathogen Lachnellula willkommii and related sister species for the development of diagnostic species identification markers.</title>
        <authorList>
            <person name="Giroux E."/>
            <person name="Bilodeau G."/>
        </authorList>
    </citation>
    <scope>NUCLEOTIDE SEQUENCE [LARGE SCALE GENOMIC DNA]</scope>
    <source>
        <strain evidence="5 6">CBS 268.59</strain>
    </source>
</reference>
<feature type="region of interest" description="Disordered" evidence="3">
    <location>
        <begin position="1133"/>
        <end position="1156"/>
    </location>
</feature>
<evidence type="ECO:0000256" key="2">
    <source>
        <dbReference type="PROSITE-ProRule" id="PRU00042"/>
    </source>
</evidence>
<dbReference type="Pfam" id="PF24883">
    <property type="entry name" value="NPHP3_N"/>
    <property type="match status" value="1"/>
</dbReference>
<dbReference type="EMBL" id="QGMK01001681">
    <property type="protein sequence ID" value="TVY65596.1"/>
    <property type="molecule type" value="Genomic_DNA"/>
</dbReference>
<evidence type="ECO:0000256" key="3">
    <source>
        <dbReference type="SAM" id="MobiDB-lite"/>
    </source>
</evidence>
<keyword evidence="6" id="KW-1185">Reference proteome</keyword>
<feature type="region of interest" description="Disordered" evidence="3">
    <location>
        <begin position="889"/>
        <end position="925"/>
    </location>
</feature>
<dbReference type="Pfam" id="PF24809">
    <property type="entry name" value="DUF7708"/>
    <property type="match status" value="1"/>
</dbReference>
<dbReference type="OrthoDB" id="7464126at2759"/>
<sequence length="1338" mass="152672">MASPSNTIDDAFQKLQRSVSQEDAHDWASTELKDVWAEVRRIDFEQRKRQSAQNMRRIEPFLKGIENYSKVIEVLCNGTPYLPYVWAPIKLMLQLASQHGSVFESLLSAYSEIGAALPRFDRYEKAFKENLEFQNVLASVYANILDFHQRAYKFFRRRAWHLIFTSLWKDFQSRFQGIIDSLKKQRDFVDREAASIDIVEAKEHRLRTQQDMAHREKDWAERLDQNERSAKSSQLRHSIEWLAVDEKNQEDSFARISHRRHDETCQWVMREAQMIEWVKNGSKRPVLWLNGKPGAGKSVMCSYIAERLLGMPDVTVCYYFCNNKDQGTSSTQILRTIALQLLRSIVDIASLISNEFVYRGLSCGLPQLKTLISQILQIVPCTRILIDGVDECSKDVQKAALRDLQAFCAGSATTCKVLFSSRKEVYINDRLSGKQQISLDNRDEVETDIRLYVKHKMQRLRTSDEELLSRIESVLVEKANGMFLWVRLVVEELRYCYSDADLENAATSLPKGLQKAYGRILDRIVDASNPSSARSIAIRILEWMACSYRPLKTYEILDGIVFRPGSTILNERTKMHDEVLDLCRPLIEDGPSNTLDFVHFSAKEYILQEEYRNGTSFVSVDNAQHNISFSCIAYLNTSLFLASASTTDHERVAAVFQGLHGLQIYANRYWFDHLLQYCASQARQGKTLPRDICTQLTALLMFRKEAYNDRIIAGNLLASVDQQALTVLDQIPLLKTLVTDVLVSRSSTEAKNQLNSLDKSTKDHCLSSCSSDPTQFTDCLYHYQLTLESILNGHAQRLIPSMTGIAMKKFADTYGASAFACHYSHCSRATDGFASARQRDLHEANHQRKFRCAHPSCAYYSSGFATRGALKKHNEKYHRSIEEQTSLSDLIGRKSVPRDVSVSSKSNRPRSDHRNSSDPGEASKDDFIDMENLFSFSPYGPSEDKVKKPASVSTGRGTYPCTYQGCNLRFNRPTALGRHLHEDHSHRNPIVESVGEEDDKIKCICDYSDDDGNTIYCESCDTWQHIECFYPGRVNDIMGEDFDHSCADCKPRPLDRRSATERQRHHRENNASNNKGNRETRRSPLKKARMRSPVYTGLSSESISQLPSRSTDHEFLPSRASASYFEELEWDLEKDKDKRPPSAPNLEIPPTDPRLTYEGVPPLTRFETPLPEDSFPVELSKDNSHGMLKLFPRKENDSDVYQVRSGELYNYNLWGRPRPSPSNLQSSPATSLPQAKVLATDRLSELAEVYYQQRRPLRVFEVEDQDQALRYQCHADAVEAITRQIILNDMSPHSASLPSIQEAFGPAQSSHLYRPHSPSLGLAPPWTPPPLPPPRHLP</sequence>
<feature type="region of interest" description="Disordered" evidence="3">
    <location>
        <begin position="1306"/>
        <end position="1338"/>
    </location>
</feature>
<evidence type="ECO:0000313" key="6">
    <source>
        <dbReference type="Proteomes" id="UP000469558"/>
    </source>
</evidence>
<name>A0A8T9C0L3_9HELO</name>
<dbReference type="InterPro" id="IPR011011">
    <property type="entry name" value="Znf_FYVE_PHD"/>
</dbReference>
<dbReference type="PANTHER" id="PTHR10039">
    <property type="entry name" value="AMELOGENIN"/>
    <property type="match status" value="1"/>
</dbReference>
<feature type="region of interest" description="Disordered" evidence="3">
    <location>
        <begin position="1056"/>
        <end position="1114"/>
    </location>
</feature>
<dbReference type="Gene3D" id="3.30.40.10">
    <property type="entry name" value="Zinc/RING finger domain, C3HC4 (zinc finger)"/>
    <property type="match status" value="1"/>
</dbReference>
<dbReference type="Gene3D" id="3.40.50.300">
    <property type="entry name" value="P-loop containing nucleotide triphosphate hydrolases"/>
    <property type="match status" value="1"/>
</dbReference>
<dbReference type="Pfam" id="PF22939">
    <property type="entry name" value="WHD_GPIID"/>
    <property type="match status" value="1"/>
</dbReference>
<keyword evidence="1" id="KW-0677">Repeat</keyword>
<feature type="domain" description="C2H2-type" evidence="4">
    <location>
        <begin position="959"/>
        <end position="989"/>
    </location>
</feature>
<dbReference type="InterPro" id="IPR054471">
    <property type="entry name" value="GPIID_WHD"/>
</dbReference>
<dbReference type="SUPFAM" id="SSF52540">
    <property type="entry name" value="P-loop containing nucleoside triphosphate hydrolases"/>
    <property type="match status" value="1"/>
</dbReference>
<dbReference type="InterPro" id="IPR013083">
    <property type="entry name" value="Znf_RING/FYVE/PHD"/>
</dbReference>
<dbReference type="Proteomes" id="UP000469558">
    <property type="component" value="Unassembled WGS sequence"/>
</dbReference>
<keyword evidence="2" id="KW-0862">Zinc</keyword>
<comment type="caution">
    <text evidence="5">The sequence shown here is derived from an EMBL/GenBank/DDBJ whole genome shotgun (WGS) entry which is preliminary data.</text>
</comment>
<protein>
    <submittedName>
        <fullName evidence="5">Vegetative incompatibility protein HET-E-1</fullName>
    </submittedName>
</protein>
<dbReference type="InterPro" id="IPR056884">
    <property type="entry name" value="NPHP3-like_N"/>
</dbReference>
<evidence type="ECO:0000259" key="4">
    <source>
        <dbReference type="PROSITE" id="PS50157"/>
    </source>
</evidence>
<feature type="compositionally biased region" description="Polar residues" evidence="3">
    <location>
        <begin position="1097"/>
        <end position="1109"/>
    </location>
</feature>
<dbReference type="InterPro" id="IPR027417">
    <property type="entry name" value="P-loop_NTPase"/>
</dbReference>
<dbReference type="InterPro" id="IPR056125">
    <property type="entry name" value="DUF7708"/>
</dbReference>
<organism evidence="5 6">
    <name type="scientific">Lachnellula suecica</name>
    <dbReference type="NCBI Taxonomy" id="602035"/>
    <lineage>
        <taxon>Eukaryota</taxon>
        <taxon>Fungi</taxon>
        <taxon>Dikarya</taxon>
        <taxon>Ascomycota</taxon>
        <taxon>Pezizomycotina</taxon>
        <taxon>Leotiomycetes</taxon>
        <taxon>Helotiales</taxon>
        <taxon>Lachnaceae</taxon>
        <taxon>Lachnellula</taxon>
    </lineage>
</organism>